<accession>A0A9P0Q8K8</accession>
<dbReference type="EMBL" id="CAKOFQ010008461">
    <property type="protein sequence ID" value="CAH2014275.1"/>
    <property type="molecule type" value="Genomic_DNA"/>
</dbReference>
<dbReference type="AlphaFoldDB" id="A0A9P0Q8K8"/>
<reference evidence="2" key="1">
    <citation type="submission" date="2022-03" db="EMBL/GenBank/DDBJ databases">
        <authorList>
            <person name="Sayadi A."/>
        </authorList>
    </citation>
    <scope>NUCLEOTIDE SEQUENCE</scope>
</reference>
<protein>
    <submittedName>
        <fullName evidence="2">Uncharacterized protein</fullName>
    </submittedName>
</protein>
<evidence type="ECO:0000256" key="1">
    <source>
        <dbReference type="SAM" id="MobiDB-lite"/>
    </source>
</evidence>
<dbReference type="Proteomes" id="UP001152888">
    <property type="component" value="Unassembled WGS sequence"/>
</dbReference>
<sequence length="22" mass="2685">MVRNYKRKSQQHSWSEESMAVC</sequence>
<evidence type="ECO:0000313" key="3">
    <source>
        <dbReference type="Proteomes" id="UP001152888"/>
    </source>
</evidence>
<feature type="compositionally biased region" description="Basic residues" evidence="1">
    <location>
        <begin position="1"/>
        <end position="10"/>
    </location>
</feature>
<keyword evidence="3" id="KW-1185">Reference proteome</keyword>
<evidence type="ECO:0000313" key="2">
    <source>
        <dbReference type="EMBL" id="CAH2014275.1"/>
    </source>
</evidence>
<organism evidence="2 3">
    <name type="scientific">Acanthoscelides obtectus</name>
    <name type="common">Bean weevil</name>
    <name type="synonym">Bruchus obtectus</name>
    <dbReference type="NCBI Taxonomy" id="200917"/>
    <lineage>
        <taxon>Eukaryota</taxon>
        <taxon>Metazoa</taxon>
        <taxon>Ecdysozoa</taxon>
        <taxon>Arthropoda</taxon>
        <taxon>Hexapoda</taxon>
        <taxon>Insecta</taxon>
        <taxon>Pterygota</taxon>
        <taxon>Neoptera</taxon>
        <taxon>Endopterygota</taxon>
        <taxon>Coleoptera</taxon>
        <taxon>Polyphaga</taxon>
        <taxon>Cucujiformia</taxon>
        <taxon>Chrysomeloidea</taxon>
        <taxon>Chrysomelidae</taxon>
        <taxon>Bruchinae</taxon>
        <taxon>Bruchini</taxon>
        <taxon>Acanthoscelides</taxon>
    </lineage>
</organism>
<proteinExistence type="predicted"/>
<gene>
    <name evidence="2" type="ORF">ACAOBT_LOCUS34003</name>
</gene>
<feature type="region of interest" description="Disordered" evidence="1">
    <location>
        <begin position="1"/>
        <end position="22"/>
    </location>
</feature>
<comment type="caution">
    <text evidence="2">The sequence shown here is derived from an EMBL/GenBank/DDBJ whole genome shotgun (WGS) entry which is preliminary data.</text>
</comment>
<name>A0A9P0Q8K8_ACAOB</name>